<dbReference type="Gene3D" id="2.130.10.30">
    <property type="entry name" value="Regulator of chromosome condensation 1/beta-lactamase-inhibitor protein II"/>
    <property type="match status" value="1"/>
</dbReference>
<evidence type="ECO:0000256" key="12">
    <source>
        <dbReference type="ARBA" id="ARBA00022846"/>
    </source>
</evidence>
<feature type="domain" description="RCC1-like" evidence="23">
    <location>
        <begin position="139"/>
        <end position="367"/>
    </location>
</feature>
<keyword evidence="11" id="KW-0970">Cilium biogenesis/degradation</keyword>
<keyword evidence="10" id="KW-0677">Repeat</keyword>
<dbReference type="GO" id="GO:0005794">
    <property type="term" value="C:Golgi apparatus"/>
    <property type="evidence" value="ECO:0007669"/>
    <property type="project" value="UniProtKB-SubCell"/>
</dbReference>
<feature type="compositionally biased region" description="Acidic residues" evidence="22">
    <location>
        <begin position="515"/>
        <end position="542"/>
    </location>
</feature>
<feature type="region of interest" description="Disordered" evidence="22">
    <location>
        <begin position="400"/>
        <end position="422"/>
    </location>
</feature>
<evidence type="ECO:0000256" key="13">
    <source>
        <dbReference type="ARBA" id="ARBA00023034"/>
    </source>
</evidence>
<organism evidence="24 25">
    <name type="scientific">Poecilia formosa</name>
    <name type="common">Amazon molly</name>
    <name type="synonym">Limia formosa</name>
    <dbReference type="NCBI Taxonomy" id="48698"/>
    <lineage>
        <taxon>Eukaryota</taxon>
        <taxon>Metazoa</taxon>
        <taxon>Chordata</taxon>
        <taxon>Craniata</taxon>
        <taxon>Vertebrata</taxon>
        <taxon>Euteleostomi</taxon>
        <taxon>Actinopterygii</taxon>
        <taxon>Neopterygii</taxon>
        <taxon>Teleostei</taxon>
        <taxon>Neoteleostei</taxon>
        <taxon>Acanthomorphata</taxon>
        <taxon>Ovalentaria</taxon>
        <taxon>Atherinomorphae</taxon>
        <taxon>Cyprinodontiformes</taxon>
        <taxon>Poeciliidae</taxon>
        <taxon>Poeciliinae</taxon>
        <taxon>Poecilia</taxon>
    </lineage>
</organism>
<evidence type="ECO:0000256" key="21">
    <source>
        <dbReference type="PROSITE-ProRule" id="PRU00235"/>
    </source>
</evidence>
<dbReference type="SUPFAM" id="SSF50985">
    <property type="entry name" value="RCC1/BLIP-II"/>
    <property type="match status" value="1"/>
</dbReference>
<dbReference type="STRING" id="48698.ENSPFOP00000007686"/>
<keyword evidence="14" id="KW-0969">Cilium</keyword>
<dbReference type="Pfam" id="PF00415">
    <property type="entry name" value="RCC1"/>
    <property type="match status" value="1"/>
</dbReference>
<feature type="region of interest" description="Disordered" evidence="22">
    <location>
        <begin position="515"/>
        <end position="582"/>
    </location>
</feature>
<dbReference type="GO" id="GO:0007601">
    <property type="term" value="P:visual perception"/>
    <property type="evidence" value="ECO:0007669"/>
    <property type="project" value="UniProtKB-KW"/>
</dbReference>
<dbReference type="InterPro" id="IPR051625">
    <property type="entry name" value="Signaling_Regulatory_Domain"/>
</dbReference>
<dbReference type="EMBL" id="AYCK01005711">
    <property type="status" value="NOT_ANNOTATED_CDS"/>
    <property type="molecule type" value="Genomic_DNA"/>
</dbReference>
<evidence type="ECO:0000256" key="15">
    <source>
        <dbReference type="ARBA" id="ARBA00023212"/>
    </source>
</evidence>
<keyword evidence="7" id="KW-0597">Phosphoprotein</keyword>
<evidence type="ECO:0000256" key="4">
    <source>
        <dbReference type="ARBA" id="ARBA00004611"/>
    </source>
</evidence>
<keyword evidence="8" id="KW-0716">Sensory transduction</keyword>
<evidence type="ECO:0000256" key="6">
    <source>
        <dbReference type="ARBA" id="ARBA00022490"/>
    </source>
</evidence>
<proteinExistence type="predicted"/>
<evidence type="ECO:0000256" key="16">
    <source>
        <dbReference type="ARBA" id="ARBA00023273"/>
    </source>
</evidence>
<dbReference type="eggNOG" id="KOG1426">
    <property type="taxonomic scope" value="Eukaryota"/>
</dbReference>
<keyword evidence="19" id="KW-0844">Vision</keyword>
<protein>
    <recommendedName>
        <fullName evidence="20">X-linked retinitis pigmentosa GTPase regulator</fullName>
    </recommendedName>
</protein>
<dbReference type="OMA" id="HIACGDE"/>
<comment type="subcellular location">
    <subcellularLocation>
        <location evidence="1">Cytoplasm</location>
        <location evidence="1">Cytoskeleton</location>
        <location evidence="1">Cilium basal body</location>
    </subcellularLocation>
    <subcellularLocation>
        <location evidence="4">Cytoplasm</location>
        <location evidence="4">Cytoskeleton</location>
        <location evidence="4">Flagellum axoneme</location>
    </subcellularLocation>
    <subcellularLocation>
        <location evidence="2">Cytoplasm</location>
        <location evidence="2">Cytoskeleton</location>
        <location evidence="2">Microtubule organizing center</location>
        <location evidence="2">Centrosome</location>
    </subcellularLocation>
    <subcellularLocation>
        <location evidence="3">Golgi apparatus</location>
    </subcellularLocation>
</comment>
<dbReference type="PANTHER" id="PTHR22872:SF9">
    <property type="entry name" value="X-LINKED RETINITIS PIGMENTOSA GTPASE REGULATOR"/>
    <property type="match status" value="1"/>
</dbReference>
<evidence type="ECO:0000256" key="22">
    <source>
        <dbReference type="SAM" id="MobiDB-lite"/>
    </source>
</evidence>
<evidence type="ECO:0000256" key="1">
    <source>
        <dbReference type="ARBA" id="ARBA00004120"/>
    </source>
</evidence>
<evidence type="ECO:0000256" key="3">
    <source>
        <dbReference type="ARBA" id="ARBA00004555"/>
    </source>
</evidence>
<dbReference type="InterPro" id="IPR000408">
    <property type="entry name" value="Reg_chr_condens"/>
</dbReference>
<dbReference type="Proteomes" id="UP000028760">
    <property type="component" value="Unassembled WGS sequence"/>
</dbReference>
<dbReference type="GeneTree" id="ENSGT00940000159616"/>
<dbReference type="Ensembl" id="ENSPFOT00000007698.2">
    <property type="protein sequence ID" value="ENSPFOP00000007686.2"/>
    <property type="gene ID" value="ENSPFOG00000007666.2"/>
</dbReference>
<keyword evidence="12" id="KW-0282">Flagellum</keyword>
<keyword evidence="16" id="KW-0966">Cell projection</keyword>
<keyword evidence="25" id="KW-1185">Reference proteome</keyword>
<keyword evidence="6" id="KW-0963">Cytoplasm</keyword>
<dbReference type="AlphaFoldDB" id="A0A087XPI3"/>
<evidence type="ECO:0000256" key="8">
    <source>
        <dbReference type="ARBA" id="ARBA00022606"/>
    </source>
</evidence>
<dbReference type="PANTHER" id="PTHR22872">
    <property type="entry name" value="BTK-BINDING PROTEIN-RELATED"/>
    <property type="match status" value="1"/>
</dbReference>
<keyword evidence="18" id="KW-0636">Prenylation</keyword>
<dbReference type="GO" id="GO:0005085">
    <property type="term" value="F:guanyl-nucleotide exchange factor activity"/>
    <property type="evidence" value="ECO:0007669"/>
    <property type="project" value="UniProtKB-KW"/>
</dbReference>
<feature type="repeat" description="RCC1" evidence="21">
    <location>
        <begin position="55"/>
        <end position="106"/>
    </location>
</feature>
<dbReference type="PROSITE" id="PS50012">
    <property type="entry name" value="RCC1_3"/>
    <property type="match status" value="6"/>
</dbReference>
<keyword evidence="15" id="KW-0206">Cytoskeleton</keyword>
<accession>A0A087XPI3</accession>
<name>A0A087XPI3_POEFO</name>
<dbReference type="GO" id="GO:0005813">
    <property type="term" value="C:centrosome"/>
    <property type="evidence" value="ECO:0007669"/>
    <property type="project" value="UniProtKB-SubCell"/>
</dbReference>
<dbReference type="InterPro" id="IPR009091">
    <property type="entry name" value="RCC1/BLIP-II"/>
</dbReference>
<evidence type="ECO:0000256" key="9">
    <source>
        <dbReference type="ARBA" id="ARBA00022658"/>
    </source>
</evidence>
<feature type="repeat" description="RCC1" evidence="21">
    <location>
        <begin position="210"/>
        <end position="262"/>
    </location>
</feature>
<keyword evidence="17" id="KW-0449">Lipoprotein</keyword>
<evidence type="ECO:0000256" key="5">
    <source>
        <dbReference type="ARBA" id="ARBA00022481"/>
    </source>
</evidence>
<reference evidence="24" key="3">
    <citation type="submission" date="2025-09" db="UniProtKB">
        <authorList>
            <consortium name="Ensembl"/>
        </authorList>
    </citation>
    <scope>IDENTIFICATION</scope>
</reference>
<dbReference type="Pfam" id="PF25390">
    <property type="entry name" value="WD40_RLD"/>
    <property type="match status" value="1"/>
</dbReference>
<keyword evidence="5" id="KW-0488">Methylation</keyword>
<dbReference type="PROSITE" id="PS00626">
    <property type="entry name" value="RCC1_2"/>
    <property type="match status" value="4"/>
</dbReference>
<evidence type="ECO:0000256" key="19">
    <source>
        <dbReference type="ARBA" id="ARBA00023305"/>
    </source>
</evidence>
<evidence type="ECO:0000256" key="18">
    <source>
        <dbReference type="ARBA" id="ARBA00023289"/>
    </source>
</evidence>
<evidence type="ECO:0000313" key="25">
    <source>
        <dbReference type="Proteomes" id="UP000028760"/>
    </source>
</evidence>
<evidence type="ECO:0000259" key="23">
    <source>
        <dbReference type="Pfam" id="PF25390"/>
    </source>
</evidence>
<keyword evidence="13" id="KW-0333">Golgi apparatus</keyword>
<dbReference type="InterPro" id="IPR058923">
    <property type="entry name" value="RCC1-like_dom"/>
</dbReference>
<sequence length="582" mass="62924">MAEEAEDEIPESGAVFTFGKSKFADDMPSVFWLKNDVPERIACGDEHSALVTGNGKLFMFGSNNWGQLGLGSKQTVQKPTCVKALKGEKVRLVACGRNHTLISTERGHVFACGGNGEGQLGLGDCEERTAFQRIGFFQAHGPIKMLAAGSNTSAALTEGGKLFMWGENSEGQIGLGKRGQATRPLEVSVGRPVSWVSCGYYHSALVTADGALFTFGERDSGKLGLRPERLAGHRVPQRVESITEPVLQVACGGSHTVALTDSGDIYSFGLGQFGQLGLGTFVFESQLPRPVQRFQAGRPTRVTCGESHTAVLTDTGLLYSFGDGRHGKLGLGDQNFTNRFHPAVVPRFLPLAVQAAACGGCHMVVLAQPRGPGCSAVTLEDSAFDFLGEPTATLQRSLSARVRRRERERSPEQFGPAARSLPARTSGVLQTPLPALGQLDKNPLDKNHRPVLLRQTGGDMESLTDCDSVRGLGETTDFLNLTHVMKMDPSDKTLSLSPLLKVLMFNLSITHNYQAEEDESAAEEEEEEEEETSGATESENETEEKGSETEGSEEEEEDARNKRGDGDEDENESEEEDVVKKR</sequence>
<feature type="repeat" description="RCC1" evidence="21">
    <location>
        <begin position="316"/>
        <end position="369"/>
    </location>
</feature>
<feature type="compositionally biased region" description="Acidic residues" evidence="22">
    <location>
        <begin position="566"/>
        <end position="582"/>
    </location>
</feature>
<evidence type="ECO:0000256" key="20">
    <source>
        <dbReference type="ARBA" id="ARBA00073293"/>
    </source>
</evidence>
<evidence type="ECO:0000256" key="11">
    <source>
        <dbReference type="ARBA" id="ARBA00022794"/>
    </source>
</evidence>
<dbReference type="PRINTS" id="PR00633">
    <property type="entry name" value="RCCNDNSATION"/>
</dbReference>
<feature type="repeat" description="RCC1" evidence="21">
    <location>
        <begin position="160"/>
        <end position="209"/>
    </location>
</feature>
<reference evidence="25" key="1">
    <citation type="submission" date="2013-10" db="EMBL/GenBank/DDBJ databases">
        <authorList>
            <person name="Schartl M."/>
            <person name="Warren W."/>
        </authorList>
    </citation>
    <scope>NUCLEOTIDE SEQUENCE [LARGE SCALE GENOMIC DNA]</scope>
    <source>
        <strain evidence="25">female</strain>
    </source>
</reference>
<feature type="repeat" description="RCC1" evidence="21">
    <location>
        <begin position="263"/>
        <end position="315"/>
    </location>
</feature>
<evidence type="ECO:0000256" key="10">
    <source>
        <dbReference type="ARBA" id="ARBA00022737"/>
    </source>
</evidence>
<evidence type="ECO:0000313" key="24">
    <source>
        <dbReference type="Ensembl" id="ENSPFOP00000007686.2"/>
    </source>
</evidence>
<feature type="repeat" description="RCC1" evidence="21">
    <location>
        <begin position="107"/>
        <end position="159"/>
    </location>
</feature>
<dbReference type="GO" id="GO:0005929">
    <property type="term" value="C:cilium"/>
    <property type="evidence" value="ECO:0007669"/>
    <property type="project" value="UniProtKB-ARBA"/>
</dbReference>
<reference evidence="24" key="2">
    <citation type="submission" date="2025-08" db="UniProtKB">
        <authorList>
            <consortium name="Ensembl"/>
        </authorList>
    </citation>
    <scope>IDENTIFICATION</scope>
</reference>
<evidence type="ECO:0000256" key="7">
    <source>
        <dbReference type="ARBA" id="ARBA00022553"/>
    </source>
</evidence>
<dbReference type="FunFam" id="2.130.10.30:FF:000013">
    <property type="entry name" value="Retinitis pigmentosa GTPase regulator isoform 1"/>
    <property type="match status" value="1"/>
</dbReference>
<evidence type="ECO:0000256" key="2">
    <source>
        <dbReference type="ARBA" id="ARBA00004300"/>
    </source>
</evidence>
<keyword evidence="9" id="KW-0344">Guanine-nucleotide releasing factor</keyword>
<dbReference type="GO" id="GO:0030030">
    <property type="term" value="P:cell projection organization"/>
    <property type="evidence" value="ECO:0007669"/>
    <property type="project" value="UniProtKB-KW"/>
</dbReference>
<evidence type="ECO:0000256" key="17">
    <source>
        <dbReference type="ARBA" id="ARBA00023288"/>
    </source>
</evidence>
<evidence type="ECO:0000256" key="14">
    <source>
        <dbReference type="ARBA" id="ARBA00023069"/>
    </source>
</evidence>